<reference evidence="2 3" key="1">
    <citation type="submission" date="2023-08" db="EMBL/GenBank/DDBJ databases">
        <title>genomic of G39.</title>
        <authorList>
            <person name="Wang Y."/>
        </authorList>
    </citation>
    <scope>NUCLEOTIDE SEQUENCE [LARGE SCALE GENOMIC DNA]</scope>
    <source>
        <strain evidence="2 3">G39</strain>
    </source>
</reference>
<feature type="compositionally biased region" description="Basic and acidic residues" evidence="1">
    <location>
        <begin position="149"/>
        <end position="176"/>
    </location>
</feature>
<feature type="compositionally biased region" description="Basic and acidic residues" evidence="1">
    <location>
        <begin position="119"/>
        <end position="135"/>
    </location>
</feature>
<accession>A0ABT9HLS7</accession>
<dbReference type="RefSeq" id="WP_305931546.1">
    <property type="nucleotide sequence ID" value="NZ_JAVAIM010000001.1"/>
</dbReference>
<dbReference type="Proteomes" id="UP001240639">
    <property type="component" value="Unassembled WGS sequence"/>
</dbReference>
<proteinExistence type="predicted"/>
<protein>
    <submittedName>
        <fullName evidence="2">Uncharacterized protein</fullName>
    </submittedName>
</protein>
<organism evidence="2 3">
    <name type="scientific">Qipengyuania profundimaris</name>
    <dbReference type="NCBI Taxonomy" id="3067652"/>
    <lineage>
        <taxon>Bacteria</taxon>
        <taxon>Pseudomonadati</taxon>
        <taxon>Pseudomonadota</taxon>
        <taxon>Alphaproteobacteria</taxon>
        <taxon>Sphingomonadales</taxon>
        <taxon>Erythrobacteraceae</taxon>
        <taxon>Qipengyuania</taxon>
    </lineage>
</organism>
<sequence>MDELENNLRRIRQAVDARITRDSNPSKLVSLGVVATGPEVIKEKGTYSSTSHEGENSGPTAESEIASDKTTDYAEKSDRNTNRKEGLADDDESLDGAGAEELKANELRPADDGGGVIHLPDHSFVESGSRSHDEVSVEDPPSEDSIAPDGREDSNADTSRLESADHERVDASKAEPDQAASGAEESVVTIAPDAALPDSSSSEGASENNIDSRELTVVKSSIWSRFKKWVGFK</sequence>
<evidence type="ECO:0000256" key="1">
    <source>
        <dbReference type="SAM" id="MobiDB-lite"/>
    </source>
</evidence>
<feature type="compositionally biased region" description="Basic and acidic residues" evidence="1">
    <location>
        <begin position="100"/>
        <end position="111"/>
    </location>
</feature>
<comment type="caution">
    <text evidence="2">The sequence shown here is derived from an EMBL/GenBank/DDBJ whole genome shotgun (WGS) entry which is preliminary data.</text>
</comment>
<feature type="compositionally biased region" description="Basic and acidic residues" evidence="1">
    <location>
        <begin position="66"/>
        <end position="87"/>
    </location>
</feature>
<keyword evidence="3" id="KW-1185">Reference proteome</keyword>
<feature type="region of interest" description="Disordered" evidence="1">
    <location>
        <begin position="20"/>
        <end position="212"/>
    </location>
</feature>
<evidence type="ECO:0000313" key="3">
    <source>
        <dbReference type="Proteomes" id="UP001240639"/>
    </source>
</evidence>
<gene>
    <name evidence="2" type="ORF">Q9K02_02955</name>
</gene>
<dbReference type="EMBL" id="JAVAIM010000001">
    <property type="protein sequence ID" value="MDP4574099.1"/>
    <property type="molecule type" value="Genomic_DNA"/>
</dbReference>
<name>A0ABT9HLS7_9SPHN</name>
<evidence type="ECO:0000313" key="2">
    <source>
        <dbReference type="EMBL" id="MDP4574099.1"/>
    </source>
</evidence>